<dbReference type="GO" id="GO:0042302">
    <property type="term" value="F:structural constituent of cuticle"/>
    <property type="evidence" value="ECO:0007669"/>
    <property type="project" value="InterPro"/>
</dbReference>
<feature type="compositionally biased region" description="Basic and acidic residues" evidence="4">
    <location>
        <begin position="643"/>
        <end position="670"/>
    </location>
</feature>
<keyword evidence="7" id="KW-1185">Reference proteome</keyword>
<feature type="compositionally biased region" description="Polar residues" evidence="4">
    <location>
        <begin position="211"/>
        <end position="254"/>
    </location>
</feature>
<dbReference type="SMART" id="SM01088">
    <property type="entry name" value="Col_cuticle_N"/>
    <property type="match status" value="1"/>
</dbReference>
<dbReference type="OrthoDB" id="6380629at2759"/>
<feature type="compositionally biased region" description="Polar residues" evidence="4">
    <location>
        <begin position="300"/>
        <end position="326"/>
    </location>
</feature>
<dbReference type="PANTHER" id="PTHR24637:SF403">
    <property type="entry name" value="COLLAGEN-RELATED"/>
    <property type="match status" value="1"/>
</dbReference>
<feature type="region of interest" description="Disordered" evidence="4">
    <location>
        <begin position="554"/>
        <end position="776"/>
    </location>
</feature>
<feature type="compositionally biased region" description="Pro residues" evidence="4">
    <location>
        <begin position="355"/>
        <end position="369"/>
    </location>
</feature>
<feature type="compositionally biased region" description="Low complexity" evidence="4">
    <location>
        <begin position="414"/>
        <end position="464"/>
    </location>
</feature>
<feature type="region of interest" description="Disordered" evidence="4">
    <location>
        <begin position="789"/>
        <end position="828"/>
    </location>
</feature>
<feature type="region of interest" description="Disordered" evidence="4">
    <location>
        <begin position="70"/>
        <end position="377"/>
    </location>
</feature>
<dbReference type="AlphaFoldDB" id="A0A8S1ETH3"/>
<proteinExistence type="predicted"/>
<evidence type="ECO:0000256" key="2">
    <source>
        <dbReference type="ARBA" id="ARBA00022737"/>
    </source>
</evidence>
<dbReference type="Pfam" id="PF01484">
    <property type="entry name" value="Col_cuticle_N"/>
    <property type="match status" value="1"/>
</dbReference>
<feature type="compositionally biased region" description="Polar residues" evidence="4">
    <location>
        <begin position="628"/>
        <end position="642"/>
    </location>
</feature>
<evidence type="ECO:0000313" key="7">
    <source>
        <dbReference type="Proteomes" id="UP000494206"/>
    </source>
</evidence>
<feature type="compositionally biased region" description="Pro residues" evidence="4">
    <location>
        <begin position="128"/>
        <end position="139"/>
    </location>
</feature>
<sequence>MVKSYYIAGAASAVCVVLIAVAVSSTVYLLNDISEFYQDAQEELVEFQDLANNVWEFIVIDATPEELREAEEIEKEREQRFKRQYETEIPDESEESEEENNYRDVGPPSSRPQKHENPTPRVIQAGFRPPPVTVSPQRPPTTYIPGQPYQPPVTTARPNRNGYDIDNKPGYDNQSYQPPRGQNSGYYQPSQTRSPNQGGRQYPEDVIPRPTQRSNGGQYPEDSTQRPVQSRNQRPSGGQYSQDVTPSPFDNRQPNGGRYPEDSLPPTDRNRHTPRNPGFPPPAKTYNPREREPGYPSGKSMFSYTTPSTNQRINSTPIPPTANTDFPNRPWKNIPPTPRRNQCDKCSLMPNNCPAGPPGPRGRPGPPGYPGQDGPRGLRGLNGAIAINQQNGYAGEGCIQCPIGAPGNPGPDGEPGTPGDDGLDGETGTPGRDGEPGAPGAPGDAGYKGPSGTPGTPGRPGRNGQSCRSVPGPPGKPGPPGEPGQPGDPGIDGEHGQPGSPGIQGPPGRDGNPGADGPDGETIPGKPGPDSDYCPCPKRTASLETLHKVIEMYEKQLNNVTGGEKEANSESEDTSPQAPPHDQLKHYPDISYGEFQAPPKSIRRPVDTSAEIPPKQRTGYDQGPPQQPQTHNVYDQRPTSTYREPKRIDIKLREKSNAQRTESERERSYEVEPEPEYEPDRHHPHPPGIRFKRPQRIRDEDRRSQYDRDTSASYEDHPRPVEYPRNEEPYDGSSRRHSKPRSEANIPRENNGEYKNTRAIQTEMHPRELEYSDRAPRIEMKRIRPLDSYQEEGYDRRAATRSDEYQMDSAPRTHTVDQTQPYRRRRSRYSYNFRNRYYEKYLI</sequence>
<feature type="domain" description="Nematode cuticle collagen N-terminal" evidence="5">
    <location>
        <begin position="6"/>
        <end position="58"/>
    </location>
</feature>
<evidence type="ECO:0000256" key="4">
    <source>
        <dbReference type="SAM" id="MobiDB-lite"/>
    </source>
</evidence>
<feature type="compositionally biased region" description="Acidic residues" evidence="4">
    <location>
        <begin position="88"/>
        <end position="99"/>
    </location>
</feature>
<dbReference type="Proteomes" id="UP000494206">
    <property type="component" value="Unassembled WGS sequence"/>
</dbReference>
<evidence type="ECO:0000259" key="5">
    <source>
        <dbReference type="SMART" id="SM01088"/>
    </source>
</evidence>
<dbReference type="EMBL" id="CADEPM010000004">
    <property type="protein sequence ID" value="CAB3404635.1"/>
    <property type="molecule type" value="Genomic_DNA"/>
</dbReference>
<evidence type="ECO:0000256" key="3">
    <source>
        <dbReference type="ARBA" id="ARBA00023157"/>
    </source>
</evidence>
<dbReference type="Pfam" id="PF01391">
    <property type="entry name" value="Collagen"/>
    <property type="match status" value="1"/>
</dbReference>
<feature type="compositionally biased region" description="Polar residues" evidence="4">
    <location>
        <begin position="172"/>
        <end position="199"/>
    </location>
</feature>
<feature type="compositionally biased region" description="Basic and acidic residues" evidence="4">
    <location>
        <begin position="793"/>
        <end position="804"/>
    </location>
</feature>
<feature type="compositionally biased region" description="Basic and acidic residues" evidence="4">
    <location>
        <begin position="764"/>
        <end position="776"/>
    </location>
</feature>
<protein>
    <recommendedName>
        <fullName evidence="5">Nematode cuticle collagen N-terminal domain-containing protein</fullName>
    </recommendedName>
</protein>
<dbReference type="InterPro" id="IPR008160">
    <property type="entry name" value="Collagen"/>
</dbReference>
<feature type="region of interest" description="Disordered" evidence="4">
    <location>
        <begin position="404"/>
        <end position="537"/>
    </location>
</feature>
<dbReference type="InterPro" id="IPR002486">
    <property type="entry name" value="Col_cuticle_N"/>
</dbReference>
<reference evidence="6 7" key="1">
    <citation type="submission" date="2020-04" db="EMBL/GenBank/DDBJ databases">
        <authorList>
            <person name="Laetsch R D."/>
            <person name="Stevens L."/>
            <person name="Kumar S."/>
            <person name="Blaxter L. M."/>
        </authorList>
    </citation>
    <scope>NUCLEOTIDE SEQUENCE [LARGE SCALE GENOMIC DNA]</scope>
</reference>
<feature type="compositionally biased region" description="Basic and acidic residues" evidence="4">
    <location>
        <begin position="74"/>
        <end position="86"/>
    </location>
</feature>
<evidence type="ECO:0000256" key="1">
    <source>
        <dbReference type="ARBA" id="ARBA00011518"/>
    </source>
</evidence>
<comment type="caution">
    <text evidence="6">The sequence shown here is derived from an EMBL/GenBank/DDBJ whole genome shotgun (WGS) entry which is preliminary data.</text>
</comment>
<organism evidence="6 7">
    <name type="scientific">Caenorhabditis bovis</name>
    <dbReference type="NCBI Taxonomy" id="2654633"/>
    <lineage>
        <taxon>Eukaryota</taxon>
        <taxon>Metazoa</taxon>
        <taxon>Ecdysozoa</taxon>
        <taxon>Nematoda</taxon>
        <taxon>Chromadorea</taxon>
        <taxon>Rhabditida</taxon>
        <taxon>Rhabditina</taxon>
        <taxon>Rhabditomorpha</taxon>
        <taxon>Rhabditoidea</taxon>
        <taxon>Rhabditidae</taxon>
        <taxon>Peloderinae</taxon>
        <taxon>Caenorhabditis</taxon>
    </lineage>
</organism>
<name>A0A8S1ETH3_9PELO</name>
<gene>
    <name evidence="6" type="ORF">CBOVIS_LOCUS6936</name>
</gene>
<evidence type="ECO:0000313" key="6">
    <source>
        <dbReference type="EMBL" id="CAB3404635.1"/>
    </source>
</evidence>
<keyword evidence="2" id="KW-0677">Repeat</keyword>
<feature type="compositionally biased region" description="Pro residues" evidence="4">
    <location>
        <begin position="471"/>
        <end position="483"/>
    </location>
</feature>
<feature type="compositionally biased region" description="Basic and acidic residues" evidence="4">
    <location>
        <begin position="696"/>
        <end position="728"/>
    </location>
</feature>
<feature type="compositionally biased region" description="Low complexity" evidence="4">
    <location>
        <begin position="497"/>
        <end position="507"/>
    </location>
</feature>
<feature type="compositionally biased region" description="Basic residues" evidence="4">
    <location>
        <begin position="682"/>
        <end position="695"/>
    </location>
</feature>
<accession>A0A8S1ETH3</accession>
<comment type="subunit">
    <text evidence="1">Collagen polypeptide chains are complexed within the cuticle by disulfide bonds and other types of covalent cross-links.</text>
</comment>
<keyword evidence="3" id="KW-1015">Disulfide bond</keyword>
<dbReference type="PANTHER" id="PTHR24637">
    <property type="entry name" value="COLLAGEN"/>
    <property type="match status" value="1"/>
</dbReference>